<dbReference type="Proteomes" id="UP000254293">
    <property type="component" value="Unassembled WGS sequence"/>
</dbReference>
<gene>
    <name evidence="2" type="ORF">NCTC13336_00324</name>
    <name evidence="3" type="ORF">NCTC13336_02265</name>
</gene>
<sequence length="81" mass="9562">MNIHKNTRLVPHDRQAIWLAYTQNKESVTSLARRFMVSRTTIYRVLKAARVQLLVPQNSTNNRFKQAYYGMRRLAKAERAI</sequence>
<dbReference type="InterPro" id="IPR006120">
    <property type="entry name" value="Resolvase_HTH_dom"/>
</dbReference>
<dbReference type="GO" id="GO:0000150">
    <property type="term" value="F:DNA strand exchange activity"/>
    <property type="evidence" value="ECO:0007669"/>
    <property type="project" value="InterPro"/>
</dbReference>
<dbReference type="Pfam" id="PF02796">
    <property type="entry name" value="HTH_7"/>
    <property type="match status" value="1"/>
</dbReference>
<accession>A0A377QYN6</accession>
<proteinExistence type="predicted"/>
<evidence type="ECO:0000313" key="2">
    <source>
        <dbReference type="EMBL" id="STR00127.1"/>
    </source>
</evidence>
<reference evidence="2 4" key="1">
    <citation type="submission" date="2018-06" db="EMBL/GenBank/DDBJ databases">
        <authorList>
            <consortium name="Pathogen Informatics"/>
            <person name="Doyle S."/>
        </authorList>
    </citation>
    <scope>NUCLEOTIDE SEQUENCE [LARGE SCALE GENOMIC DNA]</scope>
    <source>
        <strain evidence="2 4">NCTC13336</strain>
    </source>
</reference>
<evidence type="ECO:0000313" key="4">
    <source>
        <dbReference type="Proteomes" id="UP000254293"/>
    </source>
</evidence>
<dbReference type="EMBL" id="UGJJ01000001">
    <property type="protein sequence ID" value="STR00127.1"/>
    <property type="molecule type" value="Genomic_DNA"/>
</dbReference>
<name>A0A377QYN6_9NEIS</name>
<protein>
    <recommendedName>
        <fullName evidence="1">Resolvase HTH domain-containing protein</fullName>
    </recommendedName>
</protein>
<keyword evidence="4" id="KW-1185">Reference proteome</keyword>
<evidence type="ECO:0000313" key="3">
    <source>
        <dbReference type="EMBL" id="STR03344.1"/>
    </source>
</evidence>
<organism evidence="2 4">
    <name type="scientific">Kingella potus</name>
    <dbReference type="NCBI Taxonomy" id="265175"/>
    <lineage>
        <taxon>Bacteria</taxon>
        <taxon>Pseudomonadati</taxon>
        <taxon>Pseudomonadota</taxon>
        <taxon>Betaproteobacteria</taxon>
        <taxon>Neisseriales</taxon>
        <taxon>Neisseriaceae</taxon>
        <taxon>Kingella</taxon>
    </lineage>
</organism>
<dbReference type="GO" id="GO:0003677">
    <property type="term" value="F:DNA binding"/>
    <property type="evidence" value="ECO:0007669"/>
    <property type="project" value="InterPro"/>
</dbReference>
<dbReference type="EMBL" id="UGJJ01000003">
    <property type="protein sequence ID" value="STR03344.1"/>
    <property type="molecule type" value="Genomic_DNA"/>
</dbReference>
<dbReference type="AlphaFoldDB" id="A0A377QYN6"/>
<evidence type="ECO:0000259" key="1">
    <source>
        <dbReference type="Pfam" id="PF02796"/>
    </source>
</evidence>
<feature type="domain" description="Resolvase HTH" evidence="1">
    <location>
        <begin position="23"/>
        <end position="48"/>
    </location>
</feature>